<dbReference type="GO" id="GO:0016209">
    <property type="term" value="F:antioxidant activity"/>
    <property type="evidence" value="ECO:0007669"/>
    <property type="project" value="InterPro"/>
</dbReference>
<dbReference type="InterPro" id="IPR000866">
    <property type="entry name" value="AhpC/TSA"/>
</dbReference>
<evidence type="ECO:0000256" key="1">
    <source>
        <dbReference type="SAM" id="MobiDB-lite"/>
    </source>
</evidence>
<dbReference type="GeneID" id="72184636"/>
<dbReference type="EMBL" id="CP096659">
    <property type="protein sequence ID" value="UPV76289.1"/>
    <property type="molecule type" value="Genomic_DNA"/>
</dbReference>
<dbReference type="Gene3D" id="3.40.30.10">
    <property type="entry name" value="Glutaredoxin"/>
    <property type="match status" value="1"/>
</dbReference>
<dbReference type="SUPFAM" id="SSF52833">
    <property type="entry name" value="Thioredoxin-like"/>
    <property type="match status" value="1"/>
</dbReference>
<dbReference type="Pfam" id="PF00578">
    <property type="entry name" value="AhpC-TSA"/>
    <property type="match status" value="1"/>
</dbReference>
<evidence type="ECO:0000313" key="4">
    <source>
        <dbReference type="Proteomes" id="UP000830729"/>
    </source>
</evidence>
<dbReference type="KEGG" id="halx:M0R89_05515"/>
<feature type="domain" description="Thioredoxin" evidence="2">
    <location>
        <begin position="28"/>
        <end position="209"/>
    </location>
</feature>
<reference evidence="3 4" key="1">
    <citation type="submission" date="2022-04" db="EMBL/GenBank/DDBJ databases">
        <title>Diverse halophilic archaea isolated from saline environments.</title>
        <authorList>
            <person name="Cui H.-L."/>
        </authorList>
    </citation>
    <scope>NUCLEOTIDE SEQUENCE [LARGE SCALE GENOMIC DNA]</scope>
    <source>
        <strain evidence="3 4">XZYJT49</strain>
    </source>
</reference>
<evidence type="ECO:0000259" key="2">
    <source>
        <dbReference type="PROSITE" id="PS51352"/>
    </source>
</evidence>
<keyword evidence="4" id="KW-1185">Reference proteome</keyword>
<dbReference type="RefSeq" id="WP_248652322.1">
    <property type="nucleotide sequence ID" value="NZ_CP096659.1"/>
</dbReference>
<accession>A0A8U0HZG3</accession>
<protein>
    <submittedName>
        <fullName evidence="3">Peroxiredoxin family protein</fullName>
    </submittedName>
</protein>
<dbReference type="Proteomes" id="UP000830729">
    <property type="component" value="Chromosome"/>
</dbReference>
<dbReference type="GO" id="GO:0016491">
    <property type="term" value="F:oxidoreductase activity"/>
    <property type="evidence" value="ECO:0007669"/>
    <property type="project" value="InterPro"/>
</dbReference>
<dbReference type="InterPro" id="IPR036249">
    <property type="entry name" value="Thioredoxin-like_sf"/>
</dbReference>
<dbReference type="InterPro" id="IPR013766">
    <property type="entry name" value="Thioredoxin_domain"/>
</dbReference>
<dbReference type="AlphaFoldDB" id="A0A8U0HZG3"/>
<feature type="region of interest" description="Disordered" evidence="1">
    <location>
        <begin position="40"/>
        <end position="72"/>
    </location>
</feature>
<sequence>MLRLIKGGSGPREEVEAGLVHEFDRERRDLGVSELDFELPNAGAGPDPLRLSDLAADPDTVGRRRTASKTPPDDNAAVVLLFHRDYRCRNCRQQVQEVADRYGEFRERDAAVVSVLPESREKAEKWQKKTHSPFPVVADADKSVAEQYGQPTRLGKLGGLHDLVGRLPETAILDGRGGDLRLFAVHRGDKPADRPSVDDVLAMVDRMLADGE</sequence>
<dbReference type="PROSITE" id="PS51352">
    <property type="entry name" value="THIOREDOXIN_2"/>
    <property type="match status" value="1"/>
</dbReference>
<proteinExistence type="predicted"/>
<evidence type="ECO:0000313" key="3">
    <source>
        <dbReference type="EMBL" id="UPV76289.1"/>
    </source>
</evidence>
<organism evidence="3 4">
    <name type="scientific">Halorussus limi</name>
    <dbReference type="NCBI Taxonomy" id="2938695"/>
    <lineage>
        <taxon>Archaea</taxon>
        <taxon>Methanobacteriati</taxon>
        <taxon>Methanobacteriota</taxon>
        <taxon>Stenosarchaea group</taxon>
        <taxon>Halobacteria</taxon>
        <taxon>Halobacteriales</taxon>
        <taxon>Haladaptataceae</taxon>
        <taxon>Halorussus</taxon>
    </lineage>
</organism>
<gene>
    <name evidence="3" type="ORF">M0R89_05515</name>
</gene>
<name>A0A8U0HZG3_9EURY</name>